<dbReference type="InterPro" id="IPR029058">
    <property type="entry name" value="AB_hydrolase_fold"/>
</dbReference>
<organism evidence="2 3">
    <name type="scientific">Plebeiibacterium sediminum</name>
    <dbReference type="NCBI Taxonomy" id="2992112"/>
    <lineage>
        <taxon>Bacteria</taxon>
        <taxon>Pseudomonadati</taxon>
        <taxon>Bacteroidota</taxon>
        <taxon>Bacteroidia</taxon>
        <taxon>Marinilabiliales</taxon>
        <taxon>Marinilabiliaceae</taxon>
        <taxon>Plebeiibacterium</taxon>
    </lineage>
</organism>
<dbReference type="AlphaFoldDB" id="A0AAE3M4I8"/>
<dbReference type="Pfam" id="PF12146">
    <property type="entry name" value="Hydrolase_4"/>
    <property type="match status" value="1"/>
</dbReference>
<dbReference type="SUPFAM" id="SSF53474">
    <property type="entry name" value="alpha/beta-Hydrolases"/>
    <property type="match status" value="1"/>
</dbReference>
<comment type="caution">
    <text evidence="2">The sequence shown here is derived from an EMBL/GenBank/DDBJ whole genome shotgun (WGS) entry which is preliminary data.</text>
</comment>
<reference evidence="2" key="1">
    <citation type="submission" date="2022-10" db="EMBL/GenBank/DDBJ databases">
        <authorList>
            <person name="Yu W.X."/>
        </authorList>
    </citation>
    <scope>NUCLEOTIDE SEQUENCE</scope>
    <source>
        <strain evidence="2">AAT</strain>
    </source>
</reference>
<evidence type="ECO:0000313" key="2">
    <source>
        <dbReference type="EMBL" id="MCW3787087.1"/>
    </source>
</evidence>
<gene>
    <name evidence="2" type="ORF">OM075_11445</name>
</gene>
<evidence type="ECO:0000259" key="1">
    <source>
        <dbReference type="Pfam" id="PF12146"/>
    </source>
</evidence>
<dbReference type="RefSeq" id="WP_301190652.1">
    <property type="nucleotide sequence ID" value="NZ_JAPDPJ010000024.1"/>
</dbReference>
<accession>A0AAE3M4I8</accession>
<dbReference type="InterPro" id="IPR052920">
    <property type="entry name" value="DNA-binding_regulatory"/>
</dbReference>
<keyword evidence="3" id="KW-1185">Reference proteome</keyword>
<name>A0AAE3M4I8_9BACT</name>
<dbReference type="Gene3D" id="3.40.50.1820">
    <property type="entry name" value="alpha/beta hydrolase"/>
    <property type="match status" value="1"/>
</dbReference>
<dbReference type="EMBL" id="JAPDPJ010000024">
    <property type="protein sequence ID" value="MCW3787087.1"/>
    <property type="molecule type" value="Genomic_DNA"/>
</dbReference>
<dbReference type="PANTHER" id="PTHR43358:SF4">
    <property type="entry name" value="ALPHA_BETA HYDROLASE FOLD-1 DOMAIN-CONTAINING PROTEIN"/>
    <property type="match status" value="1"/>
</dbReference>
<dbReference type="Proteomes" id="UP001209229">
    <property type="component" value="Unassembled WGS sequence"/>
</dbReference>
<feature type="domain" description="Serine aminopeptidase S33" evidence="1">
    <location>
        <begin position="85"/>
        <end position="187"/>
    </location>
</feature>
<dbReference type="InterPro" id="IPR022742">
    <property type="entry name" value="Hydrolase_4"/>
</dbReference>
<protein>
    <submittedName>
        <fullName evidence="2">Lysophospholipase</fullName>
    </submittedName>
</protein>
<proteinExistence type="predicted"/>
<evidence type="ECO:0000313" key="3">
    <source>
        <dbReference type="Proteomes" id="UP001209229"/>
    </source>
</evidence>
<dbReference type="PANTHER" id="PTHR43358">
    <property type="entry name" value="ALPHA/BETA-HYDROLASE"/>
    <property type="match status" value="1"/>
</dbReference>
<sequence>MKRTKLKILLIALAVLLAIGFITFDYVGTRLIVDVNGGVYTLKNANRNTSDSVLTNMGLTNEAFSVQAEKDFSIQCILVKANSKQPKGTIILLHGIRGRKEHFYHRAKQLADSSYNSVLVDLRAHGQSGGKFCTYGFKEKYDIRKIVDYLKNREDINQNIGIWGHSLGAAIALQSMAVCPDIKFGIIESTFSNFKDIVHDYSKLYFGFDIPILSDYLIFRAKSLADFNPDEVVPYKSCQHIKQPVFMAHGDKDDRINIAYGKLNFENVKSTDKEFVEVKNANHVNLWQVGGMKYKNKVFSFLNRMSQNVDVLNDSEL</sequence>